<dbReference type="EMBL" id="LIAE01009274">
    <property type="protein sequence ID" value="PAV70529.1"/>
    <property type="molecule type" value="Genomic_DNA"/>
</dbReference>
<reference evidence="2 3" key="1">
    <citation type="journal article" date="2017" name="Curr. Biol.">
        <title>Genome architecture and evolution of a unichromosomal asexual nematode.</title>
        <authorList>
            <person name="Fradin H."/>
            <person name="Zegar C."/>
            <person name="Gutwein M."/>
            <person name="Lucas J."/>
            <person name="Kovtun M."/>
            <person name="Corcoran D."/>
            <person name="Baugh L.R."/>
            <person name="Kiontke K."/>
            <person name="Gunsalus K."/>
            <person name="Fitch D.H."/>
            <person name="Piano F."/>
        </authorList>
    </citation>
    <scope>NUCLEOTIDE SEQUENCE [LARGE SCALE GENOMIC DNA]</scope>
    <source>
        <strain evidence="2">PF1309</strain>
    </source>
</reference>
<comment type="caution">
    <text evidence="2">The sequence shown here is derived from an EMBL/GenBank/DDBJ whole genome shotgun (WGS) entry which is preliminary data.</text>
</comment>
<dbReference type="Proteomes" id="UP000218231">
    <property type="component" value="Unassembled WGS sequence"/>
</dbReference>
<feature type="region of interest" description="Disordered" evidence="1">
    <location>
        <begin position="44"/>
        <end position="63"/>
    </location>
</feature>
<organism evidence="2 3">
    <name type="scientific">Diploscapter pachys</name>
    <dbReference type="NCBI Taxonomy" id="2018661"/>
    <lineage>
        <taxon>Eukaryota</taxon>
        <taxon>Metazoa</taxon>
        <taxon>Ecdysozoa</taxon>
        <taxon>Nematoda</taxon>
        <taxon>Chromadorea</taxon>
        <taxon>Rhabditida</taxon>
        <taxon>Rhabditina</taxon>
        <taxon>Rhabditomorpha</taxon>
        <taxon>Rhabditoidea</taxon>
        <taxon>Rhabditidae</taxon>
        <taxon>Diploscapter</taxon>
    </lineage>
</organism>
<protein>
    <submittedName>
        <fullName evidence="2">Uncharacterized protein</fullName>
    </submittedName>
</protein>
<accession>A0A2A2K9Q5</accession>
<dbReference type="AlphaFoldDB" id="A0A2A2K9Q5"/>
<gene>
    <name evidence="2" type="ORF">WR25_16390</name>
</gene>
<evidence type="ECO:0000313" key="3">
    <source>
        <dbReference type="Proteomes" id="UP000218231"/>
    </source>
</evidence>
<evidence type="ECO:0000256" key="1">
    <source>
        <dbReference type="SAM" id="MobiDB-lite"/>
    </source>
</evidence>
<name>A0A2A2K9Q5_9BILA</name>
<proteinExistence type="predicted"/>
<sequence>MKPSPAKVRDRMIAYLLKLDEFHPSGKPILVANVRVWARAATLPSATTTQKRSSGESGSRLSSNHSFILTRQIAGPLTGRSRFRLRGRGECLDHLVEQSGQCLHLFW</sequence>
<keyword evidence="3" id="KW-1185">Reference proteome</keyword>
<evidence type="ECO:0000313" key="2">
    <source>
        <dbReference type="EMBL" id="PAV70529.1"/>
    </source>
</evidence>